<dbReference type="PANTHER" id="PTHR20941">
    <property type="entry name" value="FOLATE SYNTHESIS PROTEINS"/>
    <property type="match status" value="1"/>
</dbReference>
<name>A0A936NAK8_9ACTN</name>
<accession>A0A936NAK8</accession>
<dbReference type="AlphaFoldDB" id="A0A936NAK8"/>
<evidence type="ECO:0000256" key="1">
    <source>
        <dbReference type="ARBA" id="ARBA00000012"/>
    </source>
</evidence>
<comment type="caution">
    <text evidence="12">The sequence shown here is derived from an EMBL/GenBank/DDBJ whole genome shotgun (WGS) entry which is preliminary data.</text>
</comment>
<dbReference type="InterPro" id="IPR006390">
    <property type="entry name" value="DHP_synth_dom"/>
</dbReference>
<dbReference type="Gene3D" id="3.20.20.20">
    <property type="entry name" value="Dihydropteroate synthase-like"/>
    <property type="match status" value="1"/>
</dbReference>
<evidence type="ECO:0000256" key="10">
    <source>
        <dbReference type="SAM" id="MobiDB-lite"/>
    </source>
</evidence>
<evidence type="ECO:0000256" key="9">
    <source>
        <dbReference type="ARBA" id="ARBA00022909"/>
    </source>
</evidence>
<feature type="region of interest" description="Disordered" evidence="10">
    <location>
        <begin position="203"/>
        <end position="226"/>
    </location>
</feature>
<dbReference type="GO" id="GO:0046654">
    <property type="term" value="P:tetrahydrofolate biosynthetic process"/>
    <property type="evidence" value="ECO:0007669"/>
    <property type="project" value="TreeGrafter"/>
</dbReference>
<sequence>MGILNTTPDSFSDGGTFLATDDAVAHGRMMIAEGAAIIDVGGESTRPGAQAVSTAEELARVIDVVEALSETTMVSIDTRSETVARAAVAVGAGIINDVGAGLGHVAADLGVGWIAMHSPAPPTVMAEHCGYEDVVAEVTEALAGAAAEAARMGAPKVWIDPGIGFGKDLGGNLDLLAHLDHLVATGWPVALGTSRKSSLGVLSGRADRRATPPVAGSATLRLDGDNPVVGGRSTGDLVVANPPADDRLEASLATAVWAACAGIDLLRVHDVAATMAALAAAGVPPRSSAASGVSTTGGAPASQPIPKER</sequence>
<evidence type="ECO:0000313" key="13">
    <source>
        <dbReference type="Proteomes" id="UP000727993"/>
    </source>
</evidence>
<feature type="region of interest" description="Disordered" evidence="10">
    <location>
        <begin position="284"/>
        <end position="309"/>
    </location>
</feature>
<comment type="catalytic activity">
    <reaction evidence="1">
        <text>(7,8-dihydropterin-6-yl)methyl diphosphate + 4-aminobenzoate = 7,8-dihydropteroate + diphosphate</text>
        <dbReference type="Rhea" id="RHEA:19949"/>
        <dbReference type="ChEBI" id="CHEBI:17836"/>
        <dbReference type="ChEBI" id="CHEBI:17839"/>
        <dbReference type="ChEBI" id="CHEBI:33019"/>
        <dbReference type="ChEBI" id="CHEBI:72950"/>
        <dbReference type="EC" id="2.5.1.15"/>
    </reaction>
</comment>
<proteinExistence type="inferred from homology"/>
<evidence type="ECO:0000256" key="7">
    <source>
        <dbReference type="ARBA" id="ARBA00022723"/>
    </source>
</evidence>
<dbReference type="GO" id="GO:0046872">
    <property type="term" value="F:metal ion binding"/>
    <property type="evidence" value="ECO:0007669"/>
    <property type="project" value="UniProtKB-KW"/>
</dbReference>
<dbReference type="InterPro" id="IPR000489">
    <property type="entry name" value="Pterin-binding_dom"/>
</dbReference>
<comment type="similarity">
    <text evidence="4">Belongs to the DHPS family.</text>
</comment>
<dbReference type="Proteomes" id="UP000727993">
    <property type="component" value="Unassembled WGS sequence"/>
</dbReference>
<evidence type="ECO:0000256" key="6">
    <source>
        <dbReference type="ARBA" id="ARBA00022679"/>
    </source>
</evidence>
<evidence type="ECO:0000256" key="3">
    <source>
        <dbReference type="ARBA" id="ARBA00004763"/>
    </source>
</evidence>
<dbReference type="EC" id="2.5.1.15" evidence="5"/>
<feature type="domain" description="Pterin-binding" evidence="11">
    <location>
        <begin position="1"/>
        <end position="279"/>
    </location>
</feature>
<dbReference type="PROSITE" id="PS50972">
    <property type="entry name" value="PTERIN_BINDING"/>
    <property type="match status" value="1"/>
</dbReference>
<dbReference type="PROSITE" id="PS00793">
    <property type="entry name" value="DHPS_2"/>
    <property type="match status" value="1"/>
</dbReference>
<keyword evidence="7" id="KW-0479">Metal-binding</keyword>
<reference evidence="12 13" key="1">
    <citation type="submission" date="2020-10" db="EMBL/GenBank/DDBJ databases">
        <title>Connecting structure to function with the recovery of over 1000 high-quality activated sludge metagenome-assembled genomes encoding full-length rRNA genes using long-read sequencing.</title>
        <authorList>
            <person name="Singleton C.M."/>
            <person name="Petriglieri F."/>
            <person name="Kristensen J.M."/>
            <person name="Kirkegaard R.H."/>
            <person name="Michaelsen T.Y."/>
            <person name="Andersen M.H."/>
            <person name="Karst S.M."/>
            <person name="Dueholm M.S."/>
            <person name="Nielsen P.H."/>
            <person name="Albertsen M."/>
        </authorList>
    </citation>
    <scope>NUCLEOTIDE SEQUENCE [LARGE SCALE GENOMIC DNA]</scope>
    <source>
        <strain evidence="12">Lyne_18-Q3-R50-59_MAXAC.006</strain>
    </source>
</reference>
<dbReference type="Pfam" id="PF00809">
    <property type="entry name" value="Pterin_bind"/>
    <property type="match status" value="1"/>
</dbReference>
<evidence type="ECO:0000256" key="2">
    <source>
        <dbReference type="ARBA" id="ARBA00001946"/>
    </source>
</evidence>
<evidence type="ECO:0000259" key="11">
    <source>
        <dbReference type="PROSITE" id="PS50972"/>
    </source>
</evidence>
<dbReference type="SUPFAM" id="SSF51717">
    <property type="entry name" value="Dihydropteroate synthetase-like"/>
    <property type="match status" value="1"/>
</dbReference>
<evidence type="ECO:0000256" key="5">
    <source>
        <dbReference type="ARBA" id="ARBA00012458"/>
    </source>
</evidence>
<evidence type="ECO:0000256" key="4">
    <source>
        <dbReference type="ARBA" id="ARBA00009503"/>
    </source>
</evidence>
<gene>
    <name evidence="12" type="primary">folP</name>
    <name evidence="12" type="ORF">IPN02_06200</name>
</gene>
<evidence type="ECO:0000313" key="12">
    <source>
        <dbReference type="EMBL" id="MBK9296440.1"/>
    </source>
</evidence>
<keyword evidence="9" id="KW-0289">Folate biosynthesis</keyword>
<organism evidence="12 13">
    <name type="scientific">Candidatus Neomicrothrix subdominans</name>
    <dbReference type="NCBI Taxonomy" id="2954438"/>
    <lineage>
        <taxon>Bacteria</taxon>
        <taxon>Bacillati</taxon>
        <taxon>Actinomycetota</taxon>
        <taxon>Acidimicrobiia</taxon>
        <taxon>Acidimicrobiales</taxon>
        <taxon>Microthrixaceae</taxon>
        <taxon>Candidatus Neomicrothrix</taxon>
    </lineage>
</organism>
<protein>
    <recommendedName>
        <fullName evidence="5">dihydropteroate synthase</fullName>
        <ecNumber evidence="5">2.5.1.15</ecNumber>
    </recommendedName>
</protein>
<dbReference type="GO" id="GO:0004156">
    <property type="term" value="F:dihydropteroate synthase activity"/>
    <property type="evidence" value="ECO:0007669"/>
    <property type="project" value="UniProtKB-EC"/>
</dbReference>
<evidence type="ECO:0000256" key="8">
    <source>
        <dbReference type="ARBA" id="ARBA00022842"/>
    </source>
</evidence>
<dbReference type="InterPro" id="IPR045031">
    <property type="entry name" value="DHP_synth-like"/>
</dbReference>
<keyword evidence="8" id="KW-0460">Magnesium</keyword>
<keyword evidence="6 12" id="KW-0808">Transferase</keyword>
<dbReference type="GO" id="GO:0046656">
    <property type="term" value="P:folic acid biosynthetic process"/>
    <property type="evidence" value="ECO:0007669"/>
    <property type="project" value="UniProtKB-KW"/>
</dbReference>
<comment type="cofactor">
    <cofactor evidence="2">
        <name>Mg(2+)</name>
        <dbReference type="ChEBI" id="CHEBI:18420"/>
    </cofactor>
</comment>
<dbReference type="PANTHER" id="PTHR20941:SF1">
    <property type="entry name" value="FOLIC ACID SYNTHESIS PROTEIN FOL1"/>
    <property type="match status" value="1"/>
</dbReference>
<dbReference type="InterPro" id="IPR011005">
    <property type="entry name" value="Dihydropteroate_synth-like_sf"/>
</dbReference>
<dbReference type="GO" id="GO:0005829">
    <property type="term" value="C:cytosol"/>
    <property type="evidence" value="ECO:0007669"/>
    <property type="project" value="TreeGrafter"/>
</dbReference>
<dbReference type="NCBIfam" id="TIGR01496">
    <property type="entry name" value="DHPS"/>
    <property type="match status" value="1"/>
</dbReference>
<comment type="pathway">
    <text evidence="3">Cofactor biosynthesis; tetrahydrofolate biosynthesis; 7,8-dihydrofolate from 2-amino-4-hydroxy-6-hydroxymethyl-7,8-dihydropteridine diphosphate and 4-aminobenzoate: step 1/2.</text>
</comment>
<feature type="compositionally biased region" description="Low complexity" evidence="10">
    <location>
        <begin position="284"/>
        <end position="302"/>
    </location>
</feature>
<dbReference type="EMBL" id="JADJZA010000002">
    <property type="protein sequence ID" value="MBK9296440.1"/>
    <property type="molecule type" value="Genomic_DNA"/>
</dbReference>